<protein>
    <submittedName>
        <fullName evidence="2">Chemotaxis protein</fullName>
    </submittedName>
</protein>
<dbReference type="EMBL" id="CP136862">
    <property type="protein sequence ID" value="WOJ88650.1"/>
    <property type="molecule type" value="Genomic_DNA"/>
</dbReference>
<feature type="chain" id="PRO_5045151901" evidence="1">
    <location>
        <begin position="24"/>
        <end position="407"/>
    </location>
</feature>
<feature type="signal peptide" evidence="1">
    <location>
        <begin position="1"/>
        <end position="23"/>
    </location>
</feature>
<name>A0ABZ0HQL6_9HYPH</name>
<organism evidence="2 3">
    <name type="scientific">Methylocapsa polymorpha</name>
    <dbReference type="NCBI Taxonomy" id="3080828"/>
    <lineage>
        <taxon>Bacteria</taxon>
        <taxon>Pseudomonadati</taxon>
        <taxon>Pseudomonadota</taxon>
        <taxon>Alphaproteobacteria</taxon>
        <taxon>Hyphomicrobiales</taxon>
        <taxon>Beijerinckiaceae</taxon>
        <taxon>Methylocapsa</taxon>
    </lineage>
</organism>
<reference evidence="2 3" key="1">
    <citation type="submission" date="2023-10" db="EMBL/GenBank/DDBJ databases">
        <title>Novel methanotroph of the genus Methylocapsa from a subarctic wetland.</title>
        <authorList>
            <person name="Belova S.E."/>
            <person name="Oshkin I.Y."/>
            <person name="Miroshnikov K."/>
            <person name="Dedysh S.N."/>
        </authorList>
    </citation>
    <scope>NUCLEOTIDE SEQUENCE [LARGE SCALE GENOMIC DNA]</scope>
    <source>
        <strain evidence="2 3">RX1</strain>
    </source>
</reference>
<dbReference type="Proteomes" id="UP001626536">
    <property type="component" value="Chromosome"/>
</dbReference>
<evidence type="ECO:0000313" key="3">
    <source>
        <dbReference type="Proteomes" id="UP001626536"/>
    </source>
</evidence>
<evidence type="ECO:0000313" key="2">
    <source>
        <dbReference type="EMBL" id="WOJ88650.1"/>
    </source>
</evidence>
<keyword evidence="3" id="KW-1185">Reference proteome</keyword>
<gene>
    <name evidence="2" type="ORF">RZS28_12595</name>
</gene>
<proteinExistence type="predicted"/>
<dbReference type="RefSeq" id="WP_407338089.1">
    <property type="nucleotide sequence ID" value="NZ_CP136862.1"/>
</dbReference>
<sequence length="407" mass="43008">MRGVAKLALGLAVICAGVGDALAQEEARGQLEPRGKQPFEIVRSMQAIQDQVVLGNADAQVKLPKLIGQIAERLLAADPAAWRDAKNVRAAVVYTLSGGQPRVIRKILELRVSPEGEAHLMEGALAYVEGREAKAKQILLPVDAKALTSTLGGHVAIAQSALVAKDDPGKAMQLLDEARILGPGTLVEEAALRREIFLADEAGDLEKFSALSSQYIRRFQHSVYADNFRQRFSESVTHFGLTGDVARFAKVDKLLSELDAADRLRLYLKIAQSGIVNGKIGPARLAAEQAVRLSKIGSIEGARSKLYEAATLILTSSLESGLGELQSVDGARLPKHDAELKEAVAAIAKQIGKGPEEPQASIGPEPIQAVAPVLRDAGATASSAAALIDAAQGALSQTEALLKRGAP</sequence>
<evidence type="ECO:0000256" key="1">
    <source>
        <dbReference type="SAM" id="SignalP"/>
    </source>
</evidence>
<keyword evidence="1" id="KW-0732">Signal</keyword>
<accession>A0ABZ0HQL6</accession>